<dbReference type="InterPro" id="IPR016024">
    <property type="entry name" value="ARM-type_fold"/>
</dbReference>
<accession>A0A9P3L876</accession>
<comment type="caution">
    <text evidence="1">The sequence shown here is derived from an EMBL/GenBank/DDBJ whole genome shotgun (WGS) entry which is preliminary data.</text>
</comment>
<dbReference type="Proteomes" id="UP000703269">
    <property type="component" value="Unassembled WGS sequence"/>
</dbReference>
<gene>
    <name evidence="1" type="ORF">PsYK624_018740</name>
</gene>
<proteinExistence type="predicted"/>
<evidence type="ECO:0000313" key="2">
    <source>
        <dbReference type="Proteomes" id="UP000703269"/>
    </source>
</evidence>
<protein>
    <submittedName>
        <fullName evidence="1">Uncharacterized protein</fullName>
    </submittedName>
</protein>
<dbReference type="EMBL" id="BPQB01000003">
    <property type="protein sequence ID" value="GJE85795.1"/>
    <property type="molecule type" value="Genomic_DNA"/>
</dbReference>
<dbReference type="AlphaFoldDB" id="A0A9P3L876"/>
<reference evidence="1 2" key="1">
    <citation type="submission" date="2021-08" db="EMBL/GenBank/DDBJ databases">
        <title>Draft Genome Sequence of Phanerochaete sordida strain YK-624.</title>
        <authorList>
            <person name="Mori T."/>
            <person name="Dohra H."/>
            <person name="Suzuki T."/>
            <person name="Kawagishi H."/>
            <person name="Hirai H."/>
        </authorList>
    </citation>
    <scope>NUCLEOTIDE SEQUENCE [LARGE SCALE GENOMIC DNA]</scope>
    <source>
        <strain evidence="1 2">YK-624</strain>
    </source>
</reference>
<keyword evidence="2" id="KW-1185">Reference proteome</keyword>
<sequence>MGGIIAIYTKMCMEDFGLQTKILGQGYYDHLVTLVEDDDTRHVALRALNSIALTTGKQIPPSFRRGAPRVLEHALKHLDEPDTLTILTGMFAHATETLRASSRGSGPFFDVAKLVRALLAELKKPQENAYLFDHAMVCFTATNAYDTMHACDHIASYVTLMIALLRCKDFHRRCQVLYSLDEIDLIARDLSQSFTTIVAQEPKRMTDIATIALDLKVEDLPESLQKAADKHGRDKLFMTQLQRGQAAYAALFVQYDPEVDLLAMARAFARVLYEYEYPVPGSKICNHTARVTFDRKGGARHWIKLAERCFKALRAQDAPSHADLLHADILELMVLQGKGKSDEEVYDFTQAARTRHPQCPLFYHVHYAETDAAIRLAKKGLKCPDIPAWIRLKLTILAASAADRKIPYLSPDDVYPWLVSARADAKWIMDEGPPDDFQRCWALETYILMHLTIEGPSASFKAPSVQRAIKELEINAGFMKAFGEPIVYYRWSVRRMRNLALMYRRGQEEWAALLSRVDEWYLEEERDDPCKSERDPLVKWMSKLESWDNLDAEVHEERKRPAQQPRFLPSTLRLMTCSWCSRPSVILKQCSACGQER</sequence>
<dbReference type="OrthoDB" id="2799691at2759"/>
<organism evidence="1 2">
    <name type="scientific">Phanerochaete sordida</name>
    <dbReference type="NCBI Taxonomy" id="48140"/>
    <lineage>
        <taxon>Eukaryota</taxon>
        <taxon>Fungi</taxon>
        <taxon>Dikarya</taxon>
        <taxon>Basidiomycota</taxon>
        <taxon>Agaricomycotina</taxon>
        <taxon>Agaricomycetes</taxon>
        <taxon>Polyporales</taxon>
        <taxon>Phanerochaetaceae</taxon>
        <taxon>Phanerochaete</taxon>
    </lineage>
</organism>
<dbReference type="SUPFAM" id="SSF48371">
    <property type="entry name" value="ARM repeat"/>
    <property type="match status" value="1"/>
</dbReference>
<name>A0A9P3L876_9APHY</name>
<evidence type="ECO:0000313" key="1">
    <source>
        <dbReference type="EMBL" id="GJE85795.1"/>
    </source>
</evidence>